<dbReference type="SUPFAM" id="SSF56059">
    <property type="entry name" value="Glutathione synthetase ATP-binding domain-like"/>
    <property type="match status" value="1"/>
</dbReference>
<dbReference type="PANTHER" id="PTHR42793">
    <property type="entry name" value="COA BINDING DOMAIN CONTAINING PROTEIN"/>
    <property type="match status" value="1"/>
</dbReference>
<organism evidence="1 2">
    <name type="scientific">Ilumatobacter coccineus</name>
    <dbReference type="NCBI Taxonomy" id="467094"/>
    <lineage>
        <taxon>Bacteria</taxon>
        <taxon>Bacillati</taxon>
        <taxon>Actinomycetota</taxon>
        <taxon>Acidimicrobiia</taxon>
        <taxon>Acidimicrobiales</taxon>
        <taxon>Ilumatobacteraceae</taxon>
        <taxon>Ilumatobacter</taxon>
    </lineage>
</organism>
<dbReference type="EMBL" id="PDSL01000035">
    <property type="protein sequence ID" value="PIE33246.1"/>
    <property type="molecule type" value="Genomic_DNA"/>
</dbReference>
<gene>
    <name evidence="1" type="ORF">CSA55_02165</name>
</gene>
<dbReference type="Gene3D" id="3.30.1490.20">
    <property type="entry name" value="ATP-grasp fold, A domain"/>
    <property type="match status" value="1"/>
</dbReference>
<dbReference type="PANTHER" id="PTHR42793:SF1">
    <property type="entry name" value="PEPTIDYL-LYSINE N-ACETYLTRANSFERASE PATZ"/>
    <property type="match status" value="1"/>
</dbReference>
<comment type="caution">
    <text evidence="1">The sequence shown here is derived from an EMBL/GenBank/DDBJ whole genome shotgun (WGS) entry which is preliminary data.</text>
</comment>
<dbReference type="Proteomes" id="UP000230914">
    <property type="component" value="Unassembled WGS sequence"/>
</dbReference>
<reference evidence="1 2" key="1">
    <citation type="submission" date="2017-10" db="EMBL/GenBank/DDBJ databases">
        <title>Novel microbial diversity and functional potential in the marine mammal oral microbiome.</title>
        <authorList>
            <person name="Dudek N.K."/>
            <person name="Sun C.L."/>
            <person name="Burstein D."/>
            <person name="Kantor R.S."/>
            <person name="Aliaga Goltsman D.S."/>
            <person name="Bik E.M."/>
            <person name="Thomas B.C."/>
            <person name="Banfield J.F."/>
            <person name="Relman D.A."/>
        </authorList>
    </citation>
    <scope>NUCLEOTIDE SEQUENCE [LARGE SCALE GENOMIC DNA]</scope>
    <source>
        <strain evidence="1">DOLJORAL78_61_10</strain>
    </source>
</reference>
<dbReference type="AlphaFoldDB" id="A0A2G6KC25"/>
<protein>
    <recommendedName>
        <fullName evidence="3">ATP-grasp domain-containing protein</fullName>
    </recommendedName>
</protein>
<dbReference type="Pfam" id="PF13549">
    <property type="entry name" value="ATP-grasp_5"/>
    <property type="match status" value="1"/>
</dbReference>
<evidence type="ECO:0008006" key="3">
    <source>
        <dbReference type="Google" id="ProtNLM"/>
    </source>
</evidence>
<dbReference type="InterPro" id="IPR013815">
    <property type="entry name" value="ATP_grasp_subdomain_1"/>
</dbReference>
<name>A0A2G6KC25_9ACTN</name>
<sequence length="213" mass="22147">MEPGVLRQLLATYSIEMPTTALVKAADAVATAEAMGYPVAIKALRRRVGHSVESGVALNLDDASDVADAVATMVAHLGPDAAEVYVQPMKAPGVDLRVKASDDPTIGPIVAAGLGGVKADIIADEEIRLAPVSPSVARSMIGSTRAAALLDDDDTDRASQLVGRISHMVASHPEIAELDLNPVSISDQGVSVLDASIVLRPSDRTPSTVRRLE</sequence>
<proteinExistence type="predicted"/>
<evidence type="ECO:0000313" key="1">
    <source>
        <dbReference type="EMBL" id="PIE33246.1"/>
    </source>
</evidence>
<dbReference type="Gene3D" id="3.30.470.20">
    <property type="entry name" value="ATP-grasp fold, B domain"/>
    <property type="match status" value="1"/>
</dbReference>
<dbReference type="GO" id="GO:0005524">
    <property type="term" value="F:ATP binding"/>
    <property type="evidence" value="ECO:0007669"/>
    <property type="project" value="InterPro"/>
</dbReference>
<evidence type="ECO:0000313" key="2">
    <source>
        <dbReference type="Proteomes" id="UP000230914"/>
    </source>
</evidence>
<accession>A0A2G6KC25</accession>